<dbReference type="Proteomes" id="UP001190926">
    <property type="component" value="Unassembled WGS sequence"/>
</dbReference>
<keyword evidence="1" id="KW-0378">Hydrolase</keyword>
<comment type="caution">
    <text evidence="1">The sequence shown here is derived from an EMBL/GenBank/DDBJ whole genome shotgun (WGS) entry which is preliminary data.</text>
</comment>
<keyword evidence="1" id="KW-0347">Helicase</keyword>
<sequence length="88" mass="10182">MALRAFYNEIKALKVKELPAHLKPYFTVAYVKNAGKRWVDNYHAKYIETDSVDPIYHVCFGGMALSYLIALPEERRHLEHQQQHGGGH</sequence>
<accession>A0AAD4PAH4</accession>
<keyword evidence="2" id="KW-1185">Reference proteome</keyword>
<organism evidence="1 2">
    <name type="scientific">Perilla frutescens var. hirtella</name>
    <name type="common">Perilla citriodora</name>
    <name type="synonym">Perilla setoyensis</name>
    <dbReference type="NCBI Taxonomy" id="608512"/>
    <lineage>
        <taxon>Eukaryota</taxon>
        <taxon>Viridiplantae</taxon>
        <taxon>Streptophyta</taxon>
        <taxon>Embryophyta</taxon>
        <taxon>Tracheophyta</taxon>
        <taxon>Spermatophyta</taxon>
        <taxon>Magnoliopsida</taxon>
        <taxon>eudicotyledons</taxon>
        <taxon>Gunneridae</taxon>
        <taxon>Pentapetalae</taxon>
        <taxon>asterids</taxon>
        <taxon>lamiids</taxon>
        <taxon>Lamiales</taxon>
        <taxon>Lamiaceae</taxon>
        <taxon>Nepetoideae</taxon>
        <taxon>Elsholtzieae</taxon>
        <taxon>Perilla</taxon>
    </lineage>
</organism>
<gene>
    <name evidence="1" type="ORF">C2S53_008650</name>
</gene>
<reference evidence="1 2" key="1">
    <citation type="journal article" date="2021" name="Nat. Commun.">
        <title>Incipient diploidization of the medicinal plant Perilla within 10,000 years.</title>
        <authorList>
            <person name="Zhang Y."/>
            <person name="Shen Q."/>
            <person name="Leng L."/>
            <person name="Zhang D."/>
            <person name="Chen S."/>
            <person name="Shi Y."/>
            <person name="Ning Z."/>
            <person name="Chen S."/>
        </authorList>
    </citation>
    <scope>NUCLEOTIDE SEQUENCE [LARGE SCALE GENOMIC DNA]</scope>
    <source>
        <strain evidence="2">cv. PC099</strain>
    </source>
</reference>
<protein>
    <submittedName>
        <fullName evidence="1">ATP-dependent RNA helicase</fullName>
    </submittedName>
</protein>
<proteinExistence type="predicted"/>
<dbReference type="PANTHER" id="PTHR36059:SF2">
    <property type="entry name" value="OS02G0175800 PROTEIN"/>
    <property type="match status" value="1"/>
</dbReference>
<dbReference type="AlphaFoldDB" id="A0AAD4PAH4"/>
<keyword evidence="1" id="KW-0067">ATP-binding</keyword>
<keyword evidence="1" id="KW-0547">Nucleotide-binding</keyword>
<evidence type="ECO:0000313" key="2">
    <source>
        <dbReference type="Proteomes" id="UP001190926"/>
    </source>
</evidence>
<dbReference type="EMBL" id="SDAM02000084">
    <property type="protein sequence ID" value="KAH6831717.1"/>
    <property type="molecule type" value="Genomic_DNA"/>
</dbReference>
<name>A0AAD4PAH4_PERFH</name>
<dbReference type="GO" id="GO:0004386">
    <property type="term" value="F:helicase activity"/>
    <property type="evidence" value="ECO:0007669"/>
    <property type="project" value="UniProtKB-KW"/>
</dbReference>
<evidence type="ECO:0000313" key="1">
    <source>
        <dbReference type="EMBL" id="KAH6831717.1"/>
    </source>
</evidence>
<dbReference type="PANTHER" id="PTHR36059">
    <property type="entry name" value="OS02G0175800 PROTEIN"/>
    <property type="match status" value="1"/>
</dbReference>